<dbReference type="EnsemblMetazoa" id="MESCA004750-RA">
    <property type="protein sequence ID" value="MESCA004750-PA"/>
    <property type="gene ID" value="MESCA004750"/>
</dbReference>
<dbReference type="FunFam" id="3.40.50.1820:FF:000288">
    <property type="entry name" value="Pancreatic triacylglycerol lipase"/>
    <property type="match status" value="1"/>
</dbReference>
<keyword evidence="3" id="KW-0964">Secreted</keyword>
<evidence type="ECO:0000313" key="8">
    <source>
        <dbReference type="Proteomes" id="UP000015102"/>
    </source>
</evidence>
<dbReference type="OMA" id="CSHYRAN"/>
<dbReference type="HOGENOM" id="CLU_027171_8_1_1"/>
<evidence type="ECO:0000313" key="7">
    <source>
        <dbReference type="EnsemblMetazoa" id="MESCA004750-PA"/>
    </source>
</evidence>
<dbReference type="Proteomes" id="UP000015102">
    <property type="component" value="Unassembled WGS sequence"/>
</dbReference>
<reference evidence="8" key="1">
    <citation type="submission" date="2013-02" db="EMBL/GenBank/DDBJ databases">
        <authorList>
            <person name="Hughes D."/>
        </authorList>
    </citation>
    <scope>NUCLEOTIDE SEQUENCE</scope>
    <source>
        <strain>Durham</strain>
        <strain evidence="8">NC isolate 2 -- Noor lab</strain>
    </source>
</reference>
<protein>
    <recommendedName>
        <fullName evidence="6">Lipase domain-containing protein</fullName>
    </recommendedName>
</protein>
<dbReference type="PANTHER" id="PTHR11610:SF186">
    <property type="entry name" value="FI22312P1"/>
    <property type="match status" value="1"/>
</dbReference>
<dbReference type="AlphaFoldDB" id="T1GMH6"/>
<dbReference type="GO" id="GO:0016042">
    <property type="term" value="P:lipid catabolic process"/>
    <property type="evidence" value="ECO:0007669"/>
    <property type="project" value="TreeGrafter"/>
</dbReference>
<organism evidence="7 8">
    <name type="scientific">Megaselia scalaris</name>
    <name type="common">Humpbacked fly</name>
    <name type="synonym">Phora scalaris</name>
    <dbReference type="NCBI Taxonomy" id="36166"/>
    <lineage>
        <taxon>Eukaryota</taxon>
        <taxon>Metazoa</taxon>
        <taxon>Ecdysozoa</taxon>
        <taxon>Arthropoda</taxon>
        <taxon>Hexapoda</taxon>
        <taxon>Insecta</taxon>
        <taxon>Pterygota</taxon>
        <taxon>Neoptera</taxon>
        <taxon>Endopterygota</taxon>
        <taxon>Diptera</taxon>
        <taxon>Brachycera</taxon>
        <taxon>Muscomorpha</taxon>
        <taxon>Platypezoidea</taxon>
        <taxon>Phoridae</taxon>
        <taxon>Megaseliini</taxon>
        <taxon>Megaselia</taxon>
    </lineage>
</organism>
<dbReference type="EMBL" id="CAQQ02082390">
    <property type="status" value="NOT_ANNOTATED_CDS"/>
    <property type="molecule type" value="Genomic_DNA"/>
</dbReference>
<accession>T1GMH6</accession>
<evidence type="ECO:0000256" key="1">
    <source>
        <dbReference type="ARBA" id="ARBA00004613"/>
    </source>
</evidence>
<feature type="region of interest" description="Disordered" evidence="5">
    <location>
        <begin position="1"/>
        <end position="29"/>
    </location>
</feature>
<sequence length="229" mass="24914">MTEEFNKMANSTTAEGRSSDPPQKTSPFVKPQFNLSEMHRFDNMSVRIIVHGFGSACPHVWVYELKTALMAVENCVVICVDWEKGAELPNYVKAAANTRLVGKQLAQLLLQLSEHKGLDLGRTHLIGFSLGAHASGFAGAELPGLKRITGLDPAGPLFESQHPKTRLDNSDADFVDVIHSNGENLILGGLGSWQPMGDVDFYPNGGRVQIGCSNLFVGAVSDFIWCKCL</sequence>
<evidence type="ECO:0000256" key="2">
    <source>
        <dbReference type="ARBA" id="ARBA00010701"/>
    </source>
</evidence>
<dbReference type="Gene3D" id="3.40.50.1820">
    <property type="entry name" value="alpha/beta hydrolase"/>
    <property type="match status" value="1"/>
</dbReference>
<evidence type="ECO:0000256" key="4">
    <source>
        <dbReference type="RuleBase" id="RU004262"/>
    </source>
</evidence>
<comment type="subcellular location">
    <subcellularLocation>
        <location evidence="1">Secreted</location>
    </subcellularLocation>
</comment>
<dbReference type="SUPFAM" id="SSF53474">
    <property type="entry name" value="alpha/beta-Hydrolases"/>
    <property type="match status" value="1"/>
</dbReference>
<dbReference type="PRINTS" id="PR00821">
    <property type="entry name" value="TAGLIPASE"/>
</dbReference>
<keyword evidence="8" id="KW-1185">Reference proteome</keyword>
<dbReference type="Pfam" id="PF00151">
    <property type="entry name" value="Lipase"/>
    <property type="match status" value="1"/>
</dbReference>
<dbReference type="STRING" id="36166.T1GMH6"/>
<evidence type="ECO:0000256" key="3">
    <source>
        <dbReference type="ARBA" id="ARBA00022525"/>
    </source>
</evidence>
<reference evidence="7" key="2">
    <citation type="submission" date="2015-06" db="UniProtKB">
        <authorList>
            <consortium name="EnsemblMetazoa"/>
        </authorList>
    </citation>
    <scope>IDENTIFICATION</scope>
</reference>
<comment type="similarity">
    <text evidence="2 4">Belongs to the AB hydrolase superfamily. Lipase family.</text>
</comment>
<dbReference type="GO" id="GO:0005615">
    <property type="term" value="C:extracellular space"/>
    <property type="evidence" value="ECO:0007669"/>
    <property type="project" value="TreeGrafter"/>
</dbReference>
<evidence type="ECO:0000256" key="5">
    <source>
        <dbReference type="SAM" id="MobiDB-lite"/>
    </source>
</evidence>
<dbReference type="InterPro" id="IPR000734">
    <property type="entry name" value="TAG_lipase"/>
</dbReference>
<dbReference type="InterPro" id="IPR013818">
    <property type="entry name" value="Lipase"/>
</dbReference>
<feature type="compositionally biased region" description="Polar residues" evidence="5">
    <location>
        <begin position="8"/>
        <end position="26"/>
    </location>
</feature>
<dbReference type="InterPro" id="IPR029058">
    <property type="entry name" value="AB_hydrolase_fold"/>
</dbReference>
<evidence type="ECO:0000259" key="6">
    <source>
        <dbReference type="Pfam" id="PF00151"/>
    </source>
</evidence>
<name>T1GMH6_MEGSC</name>
<feature type="domain" description="Lipase" evidence="6">
    <location>
        <begin position="42"/>
        <end position="216"/>
    </location>
</feature>
<proteinExistence type="inferred from homology"/>
<dbReference type="GO" id="GO:0016298">
    <property type="term" value="F:lipase activity"/>
    <property type="evidence" value="ECO:0007669"/>
    <property type="project" value="InterPro"/>
</dbReference>
<dbReference type="PANTHER" id="PTHR11610">
    <property type="entry name" value="LIPASE"/>
    <property type="match status" value="1"/>
</dbReference>